<dbReference type="Gene3D" id="1.25.40.10">
    <property type="entry name" value="Tetratricopeptide repeat domain"/>
    <property type="match status" value="1"/>
</dbReference>
<keyword evidence="2" id="KW-1185">Reference proteome</keyword>
<comment type="caution">
    <text evidence="1">The sequence shown here is derived from an EMBL/GenBank/DDBJ whole genome shotgun (WGS) entry which is preliminary data.</text>
</comment>
<accession>A0ABN3YDF8</accession>
<reference evidence="1 2" key="1">
    <citation type="journal article" date="2019" name="Int. J. Syst. Evol. Microbiol.">
        <title>The Global Catalogue of Microorganisms (GCM) 10K type strain sequencing project: providing services to taxonomists for standard genome sequencing and annotation.</title>
        <authorList>
            <consortium name="The Broad Institute Genomics Platform"/>
            <consortium name="The Broad Institute Genome Sequencing Center for Infectious Disease"/>
            <person name="Wu L."/>
            <person name="Ma J."/>
        </authorList>
    </citation>
    <scope>NUCLEOTIDE SEQUENCE [LARGE SCALE GENOMIC DNA]</scope>
    <source>
        <strain evidence="1 2">JCM 3106</strain>
    </source>
</reference>
<dbReference type="Pfam" id="PF13424">
    <property type="entry name" value="TPR_12"/>
    <property type="match status" value="1"/>
</dbReference>
<dbReference type="InterPro" id="IPR011990">
    <property type="entry name" value="TPR-like_helical_dom_sf"/>
</dbReference>
<evidence type="ECO:0000313" key="2">
    <source>
        <dbReference type="Proteomes" id="UP001499930"/>
    </source>
</evidence>
<proteinExistence type="predicted"/>
<gene>
    <name evidence="1" type="ORF">GCM10017559_56430</name>
</gene>
<protein>
    <recommendedName>
        <fullName evidence="3">MalT-like TPR region domain-containing protein</fullName>
    </recommendedName>
</protein>
<dbReference type="RefSeq" id="WP_344900603.1">
    <property type="nucleotide sequence ID" value="NZ_BAAAWD010000015.1"/>
</dbReference>
<dbReference type="EMBL" id="BAAAWD010000015">
    <property type="protein sequence ID" value="GAA3023761.1"/>
    <property type="molecule type" value="Genomic_DNA"/>
</dbReference>
<sequence>MSTEDRIERARALHERAVFGGEAGALDAADAELDAVEADLALARGRIVHERLRRERAEHPREASEEDPLELFERAARLYRALGDVRGEGEALLWTGLFHQVIRRDDATAVPLLERSRELAERTGDRLTLSYALRHLGVAEHRAGRLDAARERLEESTRLRREIGLLPGVAANMVGLAYIAAADGRHDEASALIEEASAIAGASGAHAVARQLEEARTQVSRD</sequence>
<evidence type="ECO:0008006" key="3">
    <source>
        <dbReference type="Google" id="ProtNLM"/>
    </source>
</evidence>
<evidence type="ECO:0000313" key="1">
    <source>
        <dbReference type="EMBL" id="GAA3023761.1"/>
    </source>
</evidence>
<dbReference type="Proteomes" id="UP001499930">
    <property type="component" value="Unassembled WGS sequence"/>
</dbReference>
<organism evidence="1 2">
    <name type="scientific">Streptosporangium longisporum</name>
    <dbReference type="NCBI Taxonomy" id="46187"/>
    <lineage>
        <taxon>Bacteria</taxon>
        <taxon>Bacillati</taxon>
        <taxon>Actinomycetota</taxon>
        <taxon>Actinomycetes</taxon>
        <taxon>Streptosporangiales</taxon>
        <taxon>Streptosporangiaceae</taxon>
        <taxon>Streptosporangium</taxon>
    </lineage>
</organism>
<dbReference type="SUPFAM" id="SSF48452">
    <property type="entry name" value="TPR-like"/>
    <property type="match status" value="1"/>
</dbReference>
<name>A0ABN3YDF8_9ACTN</name>